<gene>
    <name evidence="1" type="ORF">FCI23_09205</name>
</gene>
<dbReference type="EMBL" id="SUMC01000006">
    <property type="protein sequence ID" value="TKA11976.1"/>
    <property type="molecule type" value="Genomic_DNA"/>
</dbReference>
<comment type="caution">
    <text evidence="1">The sequence shown here is derived from an EMBL/GenBank/DDBJ whole genome shotgun (WGS) entry which is preliminary data.</text>
</comment>
<dbReference type="RefSeq" id="WP_136722971.1">
    <property type="nucleotide sequence ID" value="NZ_SUMC01000006.1"/>
</dbReference>
<accession>A0A4U0SPY3</accession>
<protein>
    <submittedName>
        <fullName evidence="1">Uncharacterized protein</fullName>
    </submittedName>
</protein>
<keyword evidence="2" id="KW-1185">Reference proteome</keyword>
<evidence type="ECO:0000313" key="2">
    <source>
        <dbReference type="Proteomes" id="UP000305778"/>
    </source>
</evidence>
<organism evidence="1 2">
    <name type="scientific">Actinacidiphila oryziradicis</name>
    <dbReference type="NCBI Taxonomy" id="2571141"/>
    <lineage>
        <taxon>Bacteria</taxon>
        <taxon>Bacillati</taxon>
        <taxon>Actinomycetota</taxon>
        <taxon>Actinomycetes</taxon>
        <taxon>Kitasatosporales</taxon>
        <taxon>Streptomycetaceae</taxon>
        <taxon>Actinacidiphila</taxon>
    </lineage>
</organism>
<proteinExistence type="predicted"/>
<reference evidence="1 2" key="1">
    <citation type="submission" date="2019-04" db="EMBL/GenBank/DDBJ databases">
        <title>Streptomyces oryziradicis sp. nov., a novel actinomycete isolated from rhizosphere soil of rice (Oryza sativa L.).</title>
        <authorList>
            <person name="Li C."/>
        </authorList>
    </citation>
    <scope>NUCLEOTIDE SEQUENCE [LARGE SCALE GENOMIC DNA]</scope>
    <source>
        <strain evidence="1 2">NEAU-C40</strain>
    </source>
</reference>
<dbReference type="AlphaFoldDB" id="A0A4U0SPY3"/>
<sequence length="63" mass="7181">MSMESTAWTQLYSVMNATQDRRPLARDTLRRVGAFARPHRRRITQFVLLRVATALLAVPAVGR</sequence>
<name>A0A4U0SPY3_9ACTN</name>
<evidence type="ECO:0000313" key="1">
    <source>
        <dbReference type="EMBL" id="TKA11976.1"/>
    </source>
</evidence>
<dbReference type="Proteomes" id="UP000305778">
    <property type="component" value="Unassembled WGS sequence"/>
</dbReference>